<evidence type="ECO:0000313" key="1">
    <source>
        <dbReference type="EMBL" id="KKL98217.1"/>
    </source>
</evidence>
<comment type="caution">
    <text evidence="1">The sequence shown here is derived from an EMBL/GenBank/DDBJ whole genome shotgun (WGS) entry which is preliminary data.</text>
</comment>
<reference evidence="1" key="1">
    <citation type="journal article" date="2015" name="Nature">
        <title>Complex archaea that bridge the gap between prokaryotes and eukaryotes.</title>
        <authorList>
            <person name="Spang A."/>
            <person name="Saw J.H."/>
            <person name="Jorgensen S.L."/>
            <person name="Zaremba-Niedzwiedzka K."/>
            <person name="Martijn J."/>
            <person name="Lind A.E."/>
            <person name="van Eijk R."/>
            <person name="Schleper C."/>
            <person name="Guy L."/>
            <person name="Ettema T.J."/>
        </authorList>
    </citation>
    <scope>NUCLEOTIDE SEQUENCE</scope>
</reference>
<accession>A0A0F9JGU6</accession>
<dbReference type="AlphaFoldDB" id="A0A0F9JGU6"/>
<name>A0A0F9JGU6_9ZZZZ</name>
<gene>
    <name evidence="1" type="ORF">LCGC14_1826600</name>
</gene>
<proteinExistence type="predicted"/>
<organism evidence="1">
    <name type="scientific">marine sediment metagenome</name>
    <dbReference type="NCBI Taxonomy" id="412755"/>
    <lineage>
        <taxon>unclassified sequences</taxon>
        <taxon>metagenomes</taxon>
        <taxon>ecological metagenomes</taxon>
    </lineage>
</organism>
<sequence>MYPKWRKHTDRRLPYWRLKVGHFIAEVLDETSDGGKYSGCVYLSNNKIGFTVWHTQKAHRTARQAKVAAFLAIRQECQGVLTLTDHMDTRYY</sequence>
<dbReference type="EMBL" id="LAZR01017972">
    <property type="protein sequence ID" value="KKL98217.1"/>
    <property type="molecule type" value="Genomic_DNA"/>
</dbReference>
<protein>
    <submittedName>
        <fullName evidence="1">Uncharacterized protein</fullName>
    </submittedName>
</protein>